<name>A0A4P9Z3R6_9FUNG</name>
<sequence length="434" mass="44336">MGWLEDKYCGATFHLIKFIRDGICKKWDAEHGKKPAPSTPDTADPPAPSTPPPSSSEPSTSPFPPSTEPARPAPSPAPSPSPRSPPPASSDRQASAPSSDAADPAASNSDLLKSNAPPPDTSSPASKDLPFPSSGSAGGNPFPADDSNVNALSAGQTGQIGSMTGVYIGVGVAAAIVVALFVFLGIRVARNRRKRQEEAMAAYALPGSGGGQRDMPPPNLVSSPPPSVAYMREADMEAGASPVAAAAAPMPVYETRNVAPAPSADPYIFDATANMVAAGLDQLNGAAPVPQQNPHGPYANDPVLAAYTNTGYGQSNAMPRGADVAAATTTGMAAEVPDDVFGEHIYGDTSVMPDAATATNVVHSADLAQSPAGVTDAGYCLESLRADSYMNQGVHGESQLNVGTYGSDAVYLDATEEFPNVPAISADDARLRTP</sequence>
<evidence type="ECO:0000256" key="2">
    <source>
        <dbReference type="SAM" id="Phobius"/>
    </source>
</evidence>
<keyword evidence="2" id="KW-0812">Transmembrane</keyword>
<feature type="region of interest" description="Disordered" evidence="1">
    <location>
        <begin position="29"/>
        <end position="150"/>
    </location>
</feature>
<dbReference type="AlphaFoldDB" id="A0A4P9Z3R6"/>
<evidence type="ECO:0000313" key="4">
    <source>
        <dbReference type="Proteomes" id="UP000278143"/>
    </source>
</evidence>
<accession>A0A4P9Z3R6</accession>
<dbReference type="EMBL" id="KZ989362">
    <property type="protein sequence ID" value="RKP26672.1"/>
    <property type="molecule type" value="Genomic_DNA"/>
</dbReference>
<feature type="compositionally biased region" description="Pro residues" evidence="1">
    <location>
        <begin position="43"/>
        <end position="88"/>
    </location>
</feature>
<feature type="compositionally biased region" description="Low complexity" evidence="1">
    <location>
        <begin position="89"/>
        <end position="109"/>
    </location>
</feature>
<protein>
    <submittedName>
        <fullName evidence="3">Uncharacterized protein</fullName>
    </submittedName>
</protein>
<dbReference type="Proteomes" id="UP000278143">
    <property type="component" value="Unassembled WGS sequence"/>
</dbReference>
<dbReference type="OrthoDB" id="5596902at2759"/>
<keyword evidence="2" id="KW-0472">Membrane</keyword>
<evidence type="ECO:0000256" key="1">
    <source>
        <dbReference type="SAM" id="MobiDB-lite"/>
    </source>
</evidence>
<keyword evidence="4" id="KW-1185">Reference proteome</keyword>
<organism evidence="3 4">
    <name type="scientific">Syncephalis pseudoplumigaleata</name>
    <dbReference type="NCBI Taxonomy" id="1712513"/>
    <lineage>
        <taxon>Eukaryota</taxon>
        <taxon>Fungi</taxon>
        <taxon>Fungi incertae sedis</taxon>
        <taxon>Zoopagomycota</taxon>
        <taxon>Zoopagomycotina</taxon>
        <taxon>Zoopagomycetes</taxon>
        <taxon>Zoopagales</taxon>
        <taxon>Piptocephalidaceae</taxon>
        <taxon>Syncephalis</taxon>
    </lineage>
</organism>
<proteinExistence type="predicted"/>
<evidence type="ECO:0000313" key="3">
    <source>
        <dbReference type="EMBL" id="RKP26672.1"/>
    </source>
</evidence>
<feature type="transmembrane region" description="Helical" evidence="2">
    <location>
        <begin position="166"/>
        <end position="186"/>
    </location>
</feature>
<keyword evidence="2" id="KW-1133">Transmembrane helix</keyword>
<gene>
    <name evidence="3" type="ORF">SYNPS1DRAFT_27653</name>
</gene>
<reference evidence="4" key="1">
    <citation type="journal article" date="2018" name="Nat. Microbiol.">
        <title>Leveraging single-cell genomics to expand the fungal tree of life.</title>
        <authorList>
            <person name="Ahrendt S.R."/>
            <person name="Quandt C.A."/>
            <person name="Ciobanu D."/>
            <person name="Clum A."/>
            <person name="Salamov A."/>
            <person name="Andreopoulos B."/>
            <person name="Cheng J.F."/>
            <person name="Woyke T."/>
            <person name="Pelin A."/>
            <person name="Henrissat B."/>
            <person name="Reynolds N.K."/>
            <person name="Benny G.L."/>
            <person name="Smith M.E."/>
            <person name="James T.Y."/>
            <person name="Grigoriev I.V."/>
        </authorList>
    </citation>
    <scope>NUCLEOTIDE SEQUENCE [LARGE SCALE GENOMIC DNA]</scope>
    <source>
        <strain evidence="4">Benny S71-1</strain>
    </source>
</reference>